<sequence length="118" mass="13070">MGFFRNLVLKIAFSWDTDLTLLLLPSEPPPGEAAAVVTTTAQENPPQQGKERVSYSTNEQSFREVFGKYGDVVDARIIVYRDFGRSRGFGFITYSSVEEASSAIQALDGQGIMVEKQQ</sequence>
<dbReference type="Gene3D" id="3.30.70.330">
    <property type="match status" value="1"/>
</dbReference>
<dbReference type="InterPro" id="IPR035979">
    <property type="entry name" value="RBD_domain_sf"/>
</dbReference>
<evidence type="ECO:0000313" key="4">
    <source>
        <dbReference type="Proteomes" id="UP000515211"/>
    </source>
</evidence>
<dbReference type="Proteomes" id="UP000515211">
    <property type="component" value="Chromosome 1"/>
</dbReference>
<dbReference type="GO" id="GO:0003723">
    <property type="term" value="F:RNA binding"/>
    <property type="evidence" value="ECO:0007669"/>
    <property type="project" value="UniProtKB-UniRule"/>
</dbReference>
<feature type="domain" description="RRM" evidence="3">
    <location>
        <begin position="53"/>
        <end position="118"/>
    </location>
</feature>
<dbReference type="PANTHER" id="PTHR48027">
    <property type="entry name" value="HETEROGENEOUS NUCLEAR RIBONUCLEOPROTEIN 87F-RELATED"/>
    <property type="match status" value="1"/>
</dbReference>
<dbReference type="SUPFAM" id="SSF54928">
    <property type="entry name" value="RNA-binding domain, RBD"/>
    <property type="match status" value="1"/>
</dbReference>
<dbReference type="KEGG" id="adu:127747580"/>
<dbReference type="RefSeq" id="XP_052117591.1">
    <property type="nucleotide sequence ID" value="XM_052261631.1"/>
</dbReference>
<dbReference type="InterPro" id="IPR012677">
    <property type="entry name" value="Nucleotide-bd_a/b_plait_sf"/>
</dbReference>
<keyword evidence="4" id="KW-1185">Reference proteome</keyword>
<reference evidence="4" key="1">
    <citation type="journal article" date="2016" name="Nat. Genet.">
        <title>The genome sequences of Arachis duranensis and Arachis ipaensis, the diploid ancestors of cultivated peanut.</title>
        <authorList>
            <person name="Bertioli D.J."/>
            <person name="Cannon S.B."/>
            <person name="Froenicke L."/>
            <person name="Huang G."/>
            <person name="Farmer A.D."/>
            <person name="Cannon E.K."/>
            <person name="Liu X."/>
            <person name="Gao D."/>
            <person name="Clevenger J."/>
            <person name="Dash S."/>
            <person name="Ren L."/>
            <person name="Moretzsohn M.C."/>
            <person name="Shirasawa K."/>
            <person name="Huang W."/>
            <person name="Vidigal B."/>
            <person name="Abernathy B."/>
            <person name="Chu Y."/>
            <person name="Niederhuth C.E."/>
            <person name="Umale P."/>
            <person name="Araujo A.C."/>
            <person name="Kozik A."/>
            <person name="Kim K.D."/>
            <person name="Burow M.D."/>
            <person name="Varshney R.K."/>
            <person name="Wang X."/>
            <person name="Zhang X."/>
            <person name="Barkley N."/>
            <person name="Guimaraes P.M."/>
            <person name="Isobe S."/>
            <person name="Guo B."/>
            <person name="Liao B."/>
            <person name="Stalker H.T."/>
            <person name="Schmitz R.J."/>
            <person name="Scheffler B.E."/>
            <person name="Leal-Bertioli S.C."/>
            <person name="Xun X."/>
            <person name="Jackson S.A."/>
            <person name="Michelmore R."/>
            <person name="Ozias-Akins P."/>
        </authorList>
    </citation>
    <scope>NUCLEOTIDE SEQUENCE [LARGE SCALE GENOMIC DNA]</scope>
    <source>
        <strain evidence="4">cv. V14167</strain>
    </source>
</reference>
<gene>
    <name evidence="6" type="primary">LOC127747580</name>
    <name evidence="5" type="synonym">LOC107478777</name>
</gene>
<name>A0A9C6TNN5_ARADU</name>
<protein>
    <submittedName>
        <fullName evidence="5 6">Glycine-rich RNA-binding protein 3, mitochondrial-like</fullName>
    </submittedName>
</protein>
<organism evidence="4 6">
    <name type="scientific">Arachis duranensis</name>
    <name type="common">Wild peanut</name>
    <dbReference type="NCBI Taxonomy" id="130453"/>
    <lineage>
        <taxon>Eukaryota</taxon>
        <taxon>Viridiplantae</taxon>
        <taxon>Streptophyta</taxon>
        <taxon>Embryophyta</taxon>
        <taxon>Tracheophyta</taxon>
        <taxon>Spermatophyta</taxon>
        <taxon>Magnoliopsida</taxon>
        <taxon>eudicotyledons</taxon>
        <taxon>Gunneridae</taxon>
        <taxon>Pentapetalae</taxon>
        <taxon>rosids</taxon>
        <taxon>fabids</taxon>
        <taxon>Fabales</taxon>
        <taxon>Fabaceae</taxon>
        <taxon>Papilionoideae</taxon>
        <taxon>50 kb inversion clade</taxon>
        <taxon>dalbergioids sensu lato</taxon>
        <taxon>Dalbergieae</taxon>
        <taxon>Pterocarpus clade</taxon>
        <taxon>Arachis</taxon>
    </lineage>
</organism>
<dbReference type="AlphaFoldDB" id="A0A9C6TNN5"/>
<dbReference type="Pfam" id="PF00076">
    <property type="entry name" value="RRM_1"/>
    <property type="match status" value="1"/>
</dbReference>
<evidence type="ECO:0000256" key="1">
    <source>
        <dbReference type="ARBA" id="ARBA00022884"/>
    </source>
</evidence>
<evidence type="ECO:0000259" key="3">
    <source>
        <dbReference type="PROSITE" id="PS50102"/>
    </source>
</evidence>
<dbReference type="PROSITE" id="PS50102">
    <property type="entry name" value="RRM"/>
    <property type="match status" value="1"/>
</dbReference>
<dbReference type="SMART" id="SM00360">
    <property type="entry name" value="RRM"/>
    <property type="match status" value="1"/>
</dbReference>
<dbReference type="RefSeq" id="XP_052112097.1">
    <property type="nucleotide sequence ID" value="XM_052256137.1"/>
</dbReference>
<dbReference type="KEGG" id="adu:107478777"/>
<dbReference type="GeneID" id="127747580"/>
<dbReference type="InterPro" id="IPR000504">
    <property type="entry name" value="RRM_dom"/>
</dbReference>
<reference evidence="5 6" key="2">
    <citation type="submission" date="2025-04" db="UniProtKB">
        <authorList>
            <consortium name="RefSeq"/>
        </authorList>
    </citation>
    <scope>IDENTIFICATION</scope>
    <source>
        <tissue evidence="5 6">Whole plant</tissue>
    </source>
</reference>
<evidence type="ECO:0000256" key="2">
    <source>
        <dbReference type="PROSITE-ProRule" id="PRU00176"/>
    </source>
</evidence>
<dbReference type="InterPro" id="IPR052462">
    <property type="entry name" value="SLIRP/GR-RBP-like"/>
</dbReference>
<accession>A0A9C6TNN5</accession>
<keyword evidence="1 2" id="KW-0694">RNA-binding</keyword>
<proteinExistence type="predicted"/>
<evidence type="ECO:0000313" key="6">
    <source>
        <dbReference type="RefSeq" id="XP_052117591.1"/>
    </source>
</evidence>
<evidence type="ECO:0000313" key="5">
    <source>
        <dbReference type="RefSeq" id="XP_052112097.1"/>
    </source>
</evidence>